<dbReference type="InterPro" id="IPR011256">
    <property type="entry name" value="Reg_factor_effector_dom_sf"/>
</dbReference>
<evidence type="ECO:0000313" key="2">
    <source>
        <dbReference type="EMBL" id="KAB1646684.1"/>
    </source>
</evidence>
<proteinExistence type="predicted"/>
<dbReference type="InterPro" id="IPR029442">
    <property type="entry name" value="GyrI-like"/>
</dbReference>
<dbReference type="PIRSF" id="PIRSF031644">
    <property type="entry name" value="UCP031644"/>
    <property type="match status" value="1"/>
</dbReference>
<comment type="caution">
    <text evidence="2">The sequence shown here is derived from an EMBL/GenBank/DDBJ whole genome shotgun (WGS) entry which is preliminary data.</text>
</comment>
<reference evidence="2 3" key="1">
    <citation type="submission" date="2019-09" db="EMBL/GenBank/DDBJ databases">
        <title>Phylogeny of genus Pseudoclavibacter and closely related genus.</title>
        <authorList>
            <person name="Li Y."/>
        </authorList>
    </citation>
    <scope>NUCLEOTIDE SEQUENCE [LARGE SCALE GENOMIC DNA]</scope>
    <source>
        <strain evidence="2 3">EGI 60007</strain>
    </source>
</reference>
<evidence type="ECO:0000259" key="1">
    <source>
        <dbReference type="Pfam" id="PF06445"/>
    </source>
</evidence>
<dbReference type="OrthoDB" id="4772335at2"/>
<dbReference type="RefSeq" id="WP_158029850.1">
    <property type="nucleotide sequence ID" value="NZ_BMHG01000002.1"/>
</dbReference>
<dbReference type="SUPFAM" id="SSF55136">
    <property type="entry name" value="Probable bacterial effector-binding domain"/>
    <property type="match status" value="1"/>
</dbReference>
<dbReference type="EMBL" id="WBJY01000004">
    <property type="protein sequence ID" value="KAB1646684.1"/>
    <property type="molecule type" value="Genomic_DNA"/>
</dbReference>
<gene>
    <name evidence="2" type="ORF">F8O04_13090</name>
</gene>
<dbReference type="InterPro" id="IPR008319">
    <property type="entry name" value="GyrI-like_CCH_Lin2189-like"/>
</dbReference>
<protein>
    <recommendedName>
        <fullName evidence="1">GyrI-like small molecule binding domain-containing protein</fullName>
    </recommendedName>
</protein>
<keyword evidence="3" id="KW-1185">Reference proteome</keyword>
<evidence type="ECO:0000313" key="3">
    <source>
        <dbReference type="Proteomes" id="UP000431744"/>
    </source>
</evidence>
<name>A0A6H9WAE8_9MICO</name>
<dbReference type="Pfam" id="PF06445">
    <property type="entry name" value="GyrI-like"/>
    <property type="match status" value="1"/>
</dbReference>
<feature type="domain" description="GyrI-like small molecule binding" evidence="1">
    <location>
        <begin position="20"/>
        <end position="199"/>
    </location>
</feature>
<accession>A0A6H9WAE8</accession>
<dbReference type="Proteomes" id="UP000431744">
    <property type="component" value="Unassembled WGS sequence"/>
</dbReference>
<organism evidence="2 3">
    <name type="scientific">Pseudoclavibacter endophyticus</name>
    <dbReference type="NCBI Taxonomy" id="1778590"/>
    <lineage>
        <taxon>Bacteria</taxon>
        <taxon>Bacillati</taxon>
        <taxon>Actinomycetota</taxon>
        <taxon>Actinomycetes</taxon>
        <taxon>Micrococcales</taxon>
        <taxon>Microbacteriaceae</taxon>
        <taxon>Pseudoclavibacter</taxon>
    </lineage>
</organism>
<dbReference type="AlphaFoldDB" id="A0A6H9WAE8"/>
<dbReference type="Gene3D" id="3.20.80.10">
    <property type="entry name" value="Regulatory factor, effector binding domain"/>
    <property type="match status" value="1"/>
</dbReference>
<sequence>MTDKIDFKKALDSYRAPRDKFRIVDVPDMQYLMIDGHGDPNTSPTYAEALASLYPVAYKLKFISKRELERDYVVPPLEGLWWAEDMDAFTVSRDKSQWDWTMMLMVPDWIGRASFLSAVDRAGAKNSPMRLDDVRLETLSEGRCVQTLHLGSFDDEGPVLDRMHREFIPQNGLRVDGKHHEVYFSDFRKVTPDKLRTILRQPVLASSATEIPHCRRSHSLQA</sequence>